<evidence type="ECO:0008006" key="3">
    <source>
        <dbReference type="Google" id="ProtNLM"/>
    </source>
</evidence>
<sequence>MGQTWVAPRANEVLNFGDKLGEILFDGSAESLVELLAIPVQPNDSIQNEARLCTDARPMKRKVEDDELHNLVFNNLNIEDVLNLSLTNRYFWSIGRKHIQTYFMSFLGPWAGENIVCVGQYIKAGDYPPDMLTKDEEHELSQHQDENRRLMTLFDFTREYYEEIKGNVSYSRMLGSDRSQVMDTVWPKASKFYPSDQPWILRNLTTKEFVRSEPISLRPEYIHGPNIDFLGFGSSISMEYDGNIHRENMEDEWKDVSEEIVQEIATIWESECGSDWRQIICQPR</sequence>
<dbReference type="CDD" id="cd09917">
    <property type="entry name" value="F-box_SF"/>
    <property type="match status" value="1"/>
</dbReference>
<keyword evidence="2" id="KW-1185">Reference proteome</keyword>
<reference evidence="1" key="1">
    <citation type="journal article" date="2020" name="Stud. Mycol.">
        <title>101 Dothideomycetes genomes: a test case for predicting lifestyles and emergence of pathogens.</title>
        <authorList>
            <person name="Haridas S."/>
            <person name="Albert R."/>
            <person name="Binder M."/>
            <person name="Bloem J."/>
            <person name="Labutti K."/>
            <person name="Salamov A."/>
            <person name="Andreopoulos B."/>
            <person name="Baker S."/>
            <person name="Barry K."/>
            <person name="Bills G."/>
            <person name="Bluhm B."/>
            <person name="Cannon C."/>
            <person name="Castanera R."/>
            <person name="Culley D."/>
            <person name="Daum C."/>
            <person name="Ezra D."/>
            <person name="Gonzalez J."/>
            <person name="Henrissat B."/>
            <person name="Kuo A."/>
            <person name="Liang C."/>
            <person name="Lipzen A."/>
            <person name="Lutzoni F."/>
            <person name="Magnuson J."/>
            <person name="Mondo S."/>
            <person name="Nolan M."/>
            <person name="Ohm R."/>
            <person name="Pangilinan J."/>
            <person name="Park H.-J."/>
            <person name="Ramirez L."/>
            <person name="Alfaro M."/>
            <person name="Sun H."/>
            <person name="Tritt A."/>
            <person name="Yoshinaga Y."/>
            <person name="Zwiers L.-H."/>
            <person name="Turgeon B."/>
            <person name="Goodwin S."/>
            <person name="Spatafora J."/>
            <person name="Crous P."/>
            <person name="Grigoriev I."/>
        </authorList>
    </citation>
    <scope>NUCLEOTIDE SEQUENCE</scope>
    <source>
        <strain evidence="1">CBS 207.26</strain>
    </source>
</reference>
<name>A0A6A6EPD8_9PEZI</name>
<dbReference type="Proteomes" id="UP000800200">
    <property type="component" value="Unassembled WGS sequence"/>
</dbReference>
<evidence type="ECO:0000313" key="1">
    <source>
        <dbReference type="EMBL" id="KAF2192893.1"/>
    </source>
</evidence>
<dbReference type="AlphaFoldDB" id="A0A6A6EPD8"/>
<dbReference type="EMBL" id="ML994614">
    <property type="protein sequence ID" value="KAF2192893.1"/>
    <property type="molecule type" value="Genomic_DNA"/>
</dbReference>
<accession>A0A6A6EPD8</accession>
<evidence type="ECO:0000313" key="2">
    <source>
        <dbReference type="Proteomes" id="UP000800200"/>
    </source>
</evidence>
<gene>
    <name evidence="1" type="ORF">K469DRAFT_735046</name>
</gene>
<proteinExistence type="predicted"/>
<dbReference type="OrthoDB" id="2588098at2759"/>
<protein>
    <recommendedName>
        <fullName evidence="3">F-box domain-containing protein</fullName>
    </recommendedName>
</protein>
<organism evidence="1 2">
    <name type="scientific">Zopfia rhizophila CBS 207.26</name>
    <dbReference type="NCBI Taxonomy" id="1314779"/>
    <lineage>
        <taxon>Eukaryota</taxon>
        <taxon>Fungi</taxon>
        <taxon>Dikarya</taxon>
        <taxon>Ascomycota</taxon>
        <taxon>Pezizomycotina</taxon>
        <taxon>Dothideomycetes</taxon>
        <taxon>Dothideomycetes incertae sedis</taxon>
        <taxon>Zopfiaceae</taxon>
        <taxon>Zopfia</taxon>
    </lineage>
</organism>